<accession>A0A380BGH0</accession>
<protein>
    <submittedName>
        <fullName evidence="1">Uncharacterized protein</fullName>
    </submittedName>
</protein>
<organism evidence="1 2">
    <name type="scientific">Sphingobacterium spiritivorum</name>
    <name type="common">Flavobacterium spiritivorum</name>
    <dbReference type="NCBI Taxonomy" id="258"/>
    <lineage>
        <taxon>Bacteria</taxon>
        <taxon>Pseudomonadati</taxon>
        <taxon>Bacteroidota</taxon>
        <taxon>Sphingobacteriia</taxon>
        <taxon>Sphingobacteriales</taxon>
        <taxon>Sphingobacteriaceae</taxon>
        <taxon>Sphingobacterium</taxon>
    </lineage>
</organism>
<dbReference type="Proteomes" id="UP000254893">
    <property type="component" value="Unassembled WGS sequence"/>
</dbReference>
<evidence type="ECO:0000313" key="2">
    <source>
        <dbReference type="Proteomes" id="UP000254893"/>
    </source>
</evidence>
<proteinExistence type="predicted"/>
<gene>
    <name evidence="1" type="ORF">NCTC11388_00581</name>
</gene>
<reference evidence="1 2" key="1">
    <citation type="submission" date="2018-06" db="EMBL/GenBank/DDBJ databases">
        <authorList>
            <consortium name="Pathogen Informatics"/>
            <person name="Doyle S."/>
        </authorList>
    </citation>
    <scope>NUCLEOTIDE SEQUENCE [LARGE SCALE GENOMIC DNA]</scope>
    <source>
        <strain evidence="1 2">NCTC11388</strain>
    </source>
</reference>
<evidence type="ECO:0000313" key="1">
    <source>
        <dbReference type="EMBL" id="SUJ00981.1"/>
    </source>
</evidence>
<dbReference type="AlphaFoldDB" id="A0A380BGH0"/>
<dbReference type="EMBL" id="UGYW01000002">
    <property type="protein sequence ID" value="SUJ00981.1"/>
    <property type="molecule type" value="Genomic_DNA"/>
</dbReference>
<sequence>MTPFLNMVRSFSNKIISALSLAISTAVSTLIPTSDSLRAAASLIPSPIKPTVCPFSRSACTTLTFCRGLSLANTEISSTCFFNSSADSISSSSPSMMLRIGIPTSRHILRVTISLSPVSTFIAIPNSCKPFILGAAEGLAGSRKPIKPVSISLFSSSTA</sequence>
<name>A0A380BGH0_SPHSI</name>